<dbReference type="OrthoDB" id="8062037at2759"/>
<dbReference type="GO" id="GO:0005634">
    <property type="term" value="C:nucleus"/>
    <property type="evidence" value="ECO:0000318"/>
    <property type="project" value="GO_Central"/>
</dbReference>
<reference evidence="2 3" key="1">
    <citation type="journal article" date="2008" name="Nature">
        <title>The Trichoplax genome and the nature of placozoans.</title>
        <authorList>
            <person name="Srivastava M."/>
            <person name="Begovic E."/>
            <person name="Chapman J."/>
            <person name="Putnam N.H."/>
            <person name="Hellsten U."/>
            <person name="Kawashima T."/>
            <person name="Kuo A."/>
            <person name="Mitros T."/>
            <person name="Salamov A."/>
            <person name="Carpenter M.L."/>
            <person name="Signorovitch A.Y."/>
            <person name="Moreno M.A."/>
            <person name="Kamm K."/>
            <person name="Grimwood J."/>
            <person name="Schmutz J."/>
            <person name="Shapiro H."/>
            <person name="Grigoriev I.V."/>
            <person name="Buss L.W."/>
            <person name="Schierwater B."/>
            <person name="Dellaporta S.L."/>
            <person name="Rokhsar D.S."/>
        </authorList>
    </citation>
    <scope>NUCLEOTIDE SEQUENCE [LARGE SCALE GENOMIC DNA]</scope>
    <source>
        <strain evidence="2 3">Grell-BS-1999</strain>
    </source>
</reference>
<dbReference type="CTD" id="6754971"/>
<evidence type="ECO:0000313" key="2">
    <source>
        <dbReference type="EMBL" id="EDV23859.1"/>
    </source>
</evidence>
<keyword evidence="1" id="KW-0175">Coiled coil</keyword>
<proteinExistence type="predicted"/>
<dbReference type="HOGENOM" id="CLU_689530_0_0_1"/>
<protein>
    <recommendedName>
        <fullName evidence="4">RING-type domain-containing protein</fullName>
    </recommendedName>
</protein>
<accession>B3RZL8</accession>
<dbReference type="eggNOG" id="KOG0827">
    <property type="taxonomic scope" value="Eukaryota"/>
</dbReference>
<sequence>MSLHLEKWVIQSKTCPTCRNRCTKRDIIKLFFDCSRSDDCNTSNHLTDDPQQLRMQLDKYIAIYEKRDSQYQKILNENQDLEEELSNLKDTLKTTKLALRDYKKINKDLKEQQEETLRKLDQASFVASQSNMLHEKLRRLDGLRSILESNSDEVDKMIKHVGEGPAAIEQLCTYISSLKKEYEKLKESKKFIKSEKYNLEIELRKYIKLSENAKSDLEDMKKRFTAASQKLEQYKLENGVLQKKLKIINNKLRNFKKQDISSMQKKMLTLHDSPVEIDFLENSVDDEGSSISRTNELRSANETSSSLRAIANKYLSGFPYGFDRNGLRFVDAVDMTSARTRVDIKRISIRKCFLNFLFQRQTLLTLSHARRRNTKVVRFGFNGLGGHSKVLHLVSENILA</sequence>
<dbReference type="GO" id="GO:0090734">
    <property type="term" value="C:site of DNA damage"/>
    <property type="evidence" value="ECO:0000318"/>
    <property type="project" value="GO_Central"/>
</dbReference>
<dbReference type="GO" id="GO:0031297">
    <property type="term" value="P:replication fork processing"/>
    <property type="evidence" value="ECO:0000318"/>
    <property type="project" value="GO_Central"/>
</dbReference>
<organism evidence="2 3">
    <name type="scientific">Trichoplax adhaerens</name>
    <name type="common">Trichoplax reptans</name>
    <dbReference type="NCBI Taxonomy" id="10228"/>
    <lineage>
        <taxon>Eukaryota</taxon>
        <taxon>Metazoa</taxon>
        <taxon>Placozoa</taxon>
        <taxon>Uniplacotomia</taxon>
        <taxon>Trichoplacea</taxon>
        <taxon>Trichoplacidae</taxon>
        <taxon>Trichoplax</taxon>
    </lineage>
</organism>
<name>B3RZL8_TRIAD</name>
<dbReference type="PANTHER" id="PTHR46569">
    <property type="entry name" value="E3 UBIQUITIN-PROTEIN LIGASE TRAIP"/>
    <property type="match status" value="1"/>
</dbReference>
<dbReference type="STRING" id="10228.B3RZL8"/>
<dbReference type="PhylomeDB" id="B3RZL8"/>
<evidence type="ECO:0008006" key="4">
    <source>
        <dbReference type="Google" id="ProtNLM"/>
    </source>
</evidence>
<dbReference type="GO" id="GO:0016567">
    <property type="term" value="P:protein ubiquitination"/>
    <property type="evidence" value="ECO:0000318"/>
    <property type="project" value="GO_Central"/>
</dbReference>
<dbReference type="GeneID" id="6754971"/>
<dbReference type="AlphaFoldDB" id="B3RZL8"/>
<dbReference type="InParanoid" id="B3RZL8"/>
<dbReference type="RefSeq" id="XP_002113385.1">
    <property type="nucleotide sequence ID" value="XM_002113349.1"/>
</dbReference>
<dbReference type="Proteomes" id="UP000009022">
    <property type="component" value="Unassembled WGS sequence"/>
</dbReference>
<keyword evidence="3" id="KW-1185">Reference proteome</keyword>
<dbReference type="GO" id="GO:0061630">
    <property type="term" value="F:ubiquitin protein ligase activity"/>
    <property type="evidence" value="ECO:0000318"/>
    <property type="project" value="GO_Central"/>
</dbReference>
<dbReference type="PANTHER" id="PTHR46569:SF1">
    <property type="entry name" value="E3 UBIQUITIN-PROTEIN LIGASE RFWD3-RELATED"/>
    <property type="match status" value="1"/>
</dbReference>
<feature type="coiled-coil region" evidence="1">
    <location>
        <begin position="168"/>
        <end position="258"/>
    </location>
</feature>
<evidence type="ECO:0000313" key="3">
    <source>
        <dbReference type="Proteomes" id="UP000009022"/>
    </source>
</evidence>
<feature type="coiled-coil region" evidence="1">
    <location>
        <begin position="64"/>
        <end position="119"/>
    </location>
</feature>
<evidence type="ECO:0000256" key="1">
    <source>
        <dbReference type="SAM" id="Coils"/>
    </source>
</evidence>
<dbReference type="EMBL" id="DS985246">
    <property type="protein sequence ID" value="EDV23859.1"/>
    <property type="molecule type" value="Genomic_DNA"/>
</dbReference>
<gene>
    <name evidence="2" type="ORF">TRIADDRAFT_57503</name>
</gene>
<dbReference type="KEGG" id="tad:TRIADDRAFT_57503"/>
<dbReference type="InterPro" id="IPR052639">
    <property type="entry name" value="TRAIP_ubiq-protein_ligase"/>
</dbReference>